<gene>
    <name evidence="1" type="ORF">PENTCL1PPCAC_19542</name>
</gene>
<name>A0AAV5TT51_9BILA</name>
<reference evidence="1" key="1">
    <citation type="submission" date="2023-10" db="EMBL/GenBank/DDBJ databases">
        <title>Genome assembly of Pristionchus species.</title>
        <authorList>
            <person name="Yoshida K."/>
            <person name="Sommer R.J."/>
        </authorList>
    </citation>
    <scope>NUCLEOTIDE SEQUENCE</scope>
    <source>
        <strain evidence="1">RS0144</strain>
    </source>
</reference>
<evidence type="ECO:0000313" key="1">
    <source>
        <dbReference type="EMBL" id="GMS97367.1"/>
    </source>
</evidence>
<sequence length="59" mass="6961">MLKMRKGERGMPTRLGYLKSEFDHCKYPYLFRSIANCSSTLYSIYLNDYSGEAMMYLSE</sequence>
<protein>
    <submittedName>
        <fullName evidence="1">Uncharacterized protein</fullName>
    </submittedName>
</protein>
<dbReference type="Proteomes" id="UP001432027">
    <property type="component" value="Unassembled WGS sequence"/>
</dbReference>
<organism evidence="1 2">
    <name type="scientific">Pristionchus entomophagus</name>
    <dbReference type="NCBI Taxonomy" id="358040"/>
    <lineage>
        <taxon>Eukaryota</taxon>
        <taxon>Metazoa</taxon>
        <taxon>Ecdysozoa</taxon>
        <taxon>Nematoda</taxon>
        <taxon>Chromadorea</taxon>
        <taxon>Rhabditida</taxon>
        <taxon>Rhabditina</taxon>
        <taxon>Diplogasteromorpha</taxon>
        <taxon>Diplogasteroidea</taxon>
        <taxon>Neodiplogasteridae</taxon>
        <taxon>Pristionchus</taxon>
    </lineage>
</organism>
<comment type="caution">
    <text evidence="1">The sequence shown here is derived from an EMBL/GenBank/DDBJ whole genome shotgun (WGS) entry which is preliminary data.</text>
</comment>
<keyword evidence="2" id="KW-1185">Reference proteome</keyword>
<evidence type="ECO:0000313" key="2">
    <source>
        <dbReference type="Proteomes" id="UP001432027"/>
    </source>
</evidence>
<accession>A0AAV5TT51</accession>
<proteinExistence type="predicted"/>
<dbReference type="AlphaFoldDB" id="A0AAV5TT51"/>
<dbReference type="EMBL" id="BTSX01000004">
    <property type="protein sequence ID" value="GMS97367.1"/>
    <property type="molecule type" value="Genomic_DNA"/>
</dbReference>